<dbReference type="GO" id="GO:0043005">
    <property type="term" value="C:neuron projection"/>
    <property type="evidence" value="ECO:0007669"/>
    <property type="project" value="TreeGrafter"/>
</dbReference>
<dbReference type="GO" id="GO:0015631">
    <property type="term" value="F:tubulin binding"/>
    <property type="evidence" value="ECO:0007669"/>
    <property type="project" value="TreeGrafter"/>
</dbReference>
<organism evidence="2 3">
    <name type="scientific">Pocillopora damicornis</name>
    <name type="common">Cauliflower coral</name>
    <name type="synonym">Millepora damicornis</name>
    <dbReference type="NCBI Taxonomy" id="46731"/>
    <lineage>
        <taxon>Eukaryota</taxon>
        <taxon>Metazoa</taxon>
        <taxon>Cnidaria</taxon>
        <taxon>Anthozoa</taxon>
        <taxon>Hexacorallia</taxon>
        <taxon>Scleractinia</taxon>
        <taxon>Astrocoeniina</taxon>
        <taxon>Pocilloporidae</taxon>
        <taxon>Pocillopora</taxon>
    </lineage>
</organism>
<reference evidence="2 3" key="1">
    <citation type="journal article" date="2018" name="Sci. Rep.">
        <title>Comparative analysis of the Pocillopora damicornis genome highlights role of immune system in coral evolution.</title>
        <authorList>
            <person name="Cunning R."/>
            <person name="Bay R.A."/>
            <person name="Gillette P."/>
            <person name="Baker A.C."/>
            <person name="Traylor-Knowles N."/>
        </authorList>
    </citation>
    <scope>NUCLEOTIDE SEQUENCE [LARGE SCALE GENOMIC DNA]</scope>
    <source>
        <strain evidence="2">RSMAS</strain>
        <tissue evidence="2">Whole animal</tissue>
    </source>
</reference>
<dbReference type="InterPro" id="IPR000956">
    <property type="entry name" value="Stathmin_fam"/>
</dbReference>
<evidence type="ECO:0000313" key="3">
    <source>
        <dbReference type="Proteomes" id="UP000275408"/>
    </source>
</evidence>
<dbReference type="GO" id="GO:0005737">
    <property type="term" value="C:cytoplasm"/>
    <property type="evidence" value="ECO:0007669"/>
    <property type="project" value="TreeGrafter"/>
</dbReference>
<dbReference type="EMBL" id="RCHS01001704">
    <property type="protein sequence ID" value="RMX52056.1"/>
    <property type="molecule type" value="Genomic_DNA"/>
</dbReference>
<dbReference type="GO" id="GO:0031175">
    <property type="term" value="P:neuron projection development"/>
    <property type="evidence" value="ECO:0007669"/>
    <property type="project" value="TreeGrafter"/>
</dbReference>
<dbReference type="InterPro" id="IPR036002">
    <property type="entry name" value="Stathmin_sf"/>
</dbReference>
<dbReference type="STRING" id="46731.A0A3M6UEP5"/>
<keyword evidence="1" id="KW-0175">Coiled coil</keyword>
<comment type="caution">
    <text evidence="2">The sequence shown here is derived from an EMBL/GenBank/DDBJ whole genome shotgun (WGS) entry which is preliminary data.</text>
</comment>
<protein>
    <submittedName>
        <fullName evidence="2">Uncharacterized protein</fullName>
    </submittedName>
</protein>
<dbReference type="Pfam" id="PF00836">
    <property type="entry name" value="Stathmin"/>
    <property type="match status" value="2"/>
</dbReference>
<dbReference type="GO" id="GO:0031110">
    <property type="term" value="P:regulation of microtubule polymerization or depolymerization"/>
    <property type="evidence" value="ECO:0007669"/>
    <property type="project" value="InterPro"/>
</dbReference>
<dbReference type="SUPFAM" id="SSF101494">
    <property type="entry name" value="Stathmin"/>
    <property type="match status" value="4"/>
</dbReference>
<dbReference type="PANTHER" id="PTHR10104">
    <property type="entry name" value="STATHMIN"/>
    <property type="match status" value="1"/>
</dbReference>
<name>A0A3M6UEP5_POCDA</name>
<dbReference type="Proteomes" id="UP000275408">
    <property type="component" value="Unassembled WGS sequence"/>
</dbReference>
<feature type="coiled-coil region" evidence="1">
    <location>
        <begin position="235"/>
        <end position="306"/>
    </location>
</feature>
<proteinExistence type="predicted"/>
<dbReference type="Gene3D" id="6.10.280.30">
    <property type="match status" value="3"/>
</dbReference>
<accession>A0A3M6UEP5</accession>
<dbReference type="AlphaFoldDB" id="A0A3M6UEP5"/>
<dbReference type="GO" id="GO:0007019">
    <property type="term" value="P:microtubule depolymerization"/>
    <property type="evidence" value="ECO:0007669"/>
    <property type="project" value="TreeGrafter"/>
</dbReference>
<evidence type="ECO:0000256" key="1">
    <source>
        <dbReference type="SAM" id="Coils"/>
    </source>
</evidence>
<gene>
    <name evidence="2" type="ORF">pdam_00003721</name>
</gene>
<dbReference type="OrthoDB" id="5986631at2759"/>
<dbReference type="PANTHER" id="PTHR10104:SF1">
    <property type="entry name" value="STATHMIN, ISOFORM D"/>
    <property type="match status" value="1"/>
</dbReference>
<dbReference type="PROSITE" id="PS51663">
    <property type="entry name" value="STATHMIN_3"/>
    <property type="match status" value="1"/>
</dbReference>
<evidence type="ECO:0000313" key="2">
    <source>
        <dbReference type="EMBL" id="RMX52056.1"/>
    </source>
</evidence>
<keyword evidence="3" id="KW-1185">Reference proteome</keyword>
<sequence>MASVVSQGNCTGTSVAFEVMLSPKVENARKPRLTPLKGKESFNIQLLVEKQLAAEKRRKKVVRQLKSHIQHLFISSLQQSIEGEVLAKAASRSEHVVQVQQNKLLTVAEKSRMAEEKLKQKMCTHSENKEAQIKALYSRLHAKEQHIKEVQANLREIIASFSKKAEEKIQQKEAVSKENLELHRKAQMERWQAHEKRIQEVLASLQESIEKQSKIAEVNLQQKMETTTEKREALIRSLQERLQFKSQKIEQARQLVDALVQEQSKVCKQKLQQKLEQSEEKRNALLRALQERLEAHDKHVEEVYHQVKTQRAEKAQG</sequence>